<reference evidence="1" key="2">
    <citation type="journal article" date="2015" name="Fish Shellfish Immunol.">
        <title>Early steps in the European eel (Anguilla anguilla)-Vibrio vulnificus interaction in the gills: Role of the RtxA13 toxin.</title>
        <authorList>
            <person name="Callol A."/>
            <person name="Pajuelo D."/>
            <person name="Ebbesson L."/>
            <person name="Teles M."/>
            <person name="MacKenzie S."/>
            <person name="Amaro C."/>
        </authorList>
    </citation>
    <scope>NUCLEOTIDE SEQUENCE</scope>
</reference>
<organism evidence="1">
    <name type="scientific">Anguilla anguilla</name>
    <name type="common">European freshwater eel</name>
    <name type="synonym">Muraena anguilla</name>
    <dbReference type="NCBI Taxonomy" id="7936"/>
    <lineage>
        <taxon>Eukaryota</taxon>
        <taxon>Metazoa</taxon>
        <taxon>Chordata</taxon>
        <taxon>Craniata</taxon>
        <taxon>Vertebrata</taxon>
        <taxon>Euteleostomi</taxon>
        <taxon>Actinopterygii</taxon>
        <taxon>Neopterygii</taxon>
        <taxon>Teleostei</taxon>
        <taxon>Anguilliformes</taxon>
        <taxon>Anguillidae</taxon>
        <taxon>Anguilla</taxon>
    </lineage>
</organism>
<evidence type="ECO:0000313" key="1">
    <source>
        <dbReference type="EMBL" id="JAH38555.1"/>
    </source>
</evidence>
<name>A0A0E9SCY5_ANGAN</name>
<dbReference type="AlphaFoldDB" id="A0A0E9SCY5"/>
<accession>A0A0E9SCY5</accession>
<proteinExistence type="predicted"/>
<sequence>MTFYKSAQRNCRGLQEWFGDMLNCPLLQGRAYLSNDYF</sequence>
<protein>
    <submittedName>
        <fullName evidence="1">Uncharacterized protein</fullName>
    </submittedName>
</protein>
<reference evidence="1" key="1">
    <citation type="submission" date="2014-11" db="EMBL/GenBank/DDBJ databases">
        <authorList>
            <person name="Amaro Gonzalez C."/>
        </authorList>
    </citation>
    <scope>NUCLEOTIDE SEQUENCE</scope>
</reference>
<dbReference type="EMBL" id="GBXM01070022">
    <property type="protein sequence ID" value="JAH38555.1"/>
    <property type="molecule type" value="Transcribed_RNA"/>
</dbReference>